<dbReference type="GO" id="GO:0020037">
    <property type="term" value="F:heme binding"/>
    <property type="evidence" value="ECO:0007669"/>
    <property type="project" value="InterPro"/>
</dbReference>
<dbReference type="AlphaFoldDB" id="A0A835M1U8"/>
<evidence type="ECO:0000313" key="6">
    <source>
        <dbReference type="Proteomes" id="UP000631114"/>
    </source>
</evidence>
<dbReference type="PANTHER" id="PTHR24296">
    <property type="entry name" value="CYTOCHROME P450"/>
    <property type="match status" value="1"/>
</dbReference>
<evidence type="ECO:0000256" key="3">
    <source>
        <dbReference type="ARBA" id="ARBA00023002"/>
    </source>
</evidence>
<evidence type="ECO:0000256" key="1">
    <source>
        <dbReference type="ARBA" id="ARBA00010617"/>
    </source>
</evidence>
<evidence type="ECO:0000313" key="5">
    <source>
        <dbReference type="EMBL" id="KAF9611064.1"/>
    </source>
</evidence>
<evidence type="ECO:0008006" key="7">
    <source>
        <dbReference type="Google" id="ProtNLM"/>
    </source>
</evidence>
<dbReference type="Proteomes" id="UP000631114">
    <property type="component" value="Unassembled WGS sequence"/>
</dbReference>
<name>A0A835M1U8_9MAGN</name>
<proteinExistence type="inferred from homology"/>
<reference evidence="5 6" key="1">
    <citation type="submission" date="2020-10" db="EMBL/GenBank/DDBJ databases">
        <title>The Coptis chinensis genome and diversification of protoberbering-type alkaloids.</title>
        <authorList>
            <person name="Wang B."/>
            <person name="Shu S."/>
            <person name="Song C."/>
            <person name="Liu Y."/>
        </authorList>
    </citation>
    <scope>NUCLEOTIDE SEQUENCE [LARGE SCALE GENOMIC DNA]</scope>
    <source>
        <strain evidence="5">HL-2020</strain>
        <tissue evidence="5">Leaf</tissue>
    </source>
</reference>
<dbReference type="EMBL" id="JADFTS010000004">
    <property type="protein sequence ID" value="KAF9611064.1"/>
    <property type="molecule type" value="Genomic_DNA"/>
</dbReference>
<accession>A0A835M1U8</accession>
<dbReference type="GO" id="GO:0044550">
    <property type="term" value="P:secondary metabolite biosynthetic process"/>
    <property type="evidence" value="ECO:0007669"/>
    <property type="project" value="UniProtKB-ARBA"/>
</dbReference>
<dbReference type="OrthoDB" id="1719762at2759"/>
<dbReference type="InterPro" id="IPR001128">
    <property type="entry name" value="Cyt_P450"/>
</dbReference>
<dbReference type="InterPro" id="IPR036396">
    <property type="entry name" value="Cyt_P450_sf"/>
</dbReference>
<evidence type="ECO:0000256" key="2">
    <source>
        <dbReference type="ARBA" id="ARBA00022723"/>
    </source>
</evidence>
<keyword evidence="2" id="KW-0479">Metal-binding</keyword>
<protein>
    <recommendedName>
        <fullName evidence="7">Cytochrome P450</fullName>
    </recommendedName>
</protein>
<keyword evidence="3" id="KW-0560">Oxidoreductase</keyword>
<dbReference type="Pfam" id="PF00067">
    <property type="entry name" value="p450"/>
    <property type="match status" value="1"/>
</dbReference>
<evidence type="ECO:0000256" key="4">
    <source>
        <dbReference type="ARBA" id="ARBA00023004"/>
    </source>
</evidence>
<dbReference type="GO" id="GO:0005506">
    <property type="term" value="F:iron ion binding"/>
    <property type="evidence" value="ECO:0007669"/>
    <property type="project" value="InterPro"/>
</dbReference>
<keyword evidence="4" id="KW-0408">Iron</keyword>
<gene>
    <name evidence="5" type="ORF">IFM89_026944</name>
</gene>
<dbReference type="Gene3D" id="1.10.630.10">
    <property type="entry name" value="Cytochrome P450"/>
    <property type="match status" value="1"/>
</dbReference>
<keyword evidence="6" id="KW-1185">Reference proteome</keyword>
<comment type="caution">
    <text evidence="5">The sequence shown here is derived from an EMBL/GenBank/DDBJ whole genome shotgun (WGS) entry which is preliminary data.</text>
</comment>
<dbReference type="GO" id="GO:0016705">
    <property type="term" value="F:oxidoreductase activity, acting on paired donors, with incorporation or reduction of molecular oxygen"/>
    <property type="evidence" value="ECO:0007669"/>
    <property type="project" value="InterPro"/>
</dbReference>
<comment type="similarity">
    <text evidence="1">Belongs to the cytochrome P450 family.</text>
</comment>
<sequence>MICLDNICKIAFGFDPEYLSPSLPQAPFAVAFEDAVKIISERPIVKEKKQKLKDKSSLETVDLLSRIMNSGHSDDAFVIDMVISFIIAGRDTTSAALTWFFWLISCNFHVEKEILNEIMMEDPKGSVYDEVKDMAYTHASLCESMRLYPPVPADTKEAAGDDVLPDGTVVKKGMRSHINLMQWGERRICGVKTGHISSQKDGWRGMKVMGI</sequence>
<dbReference type="GO" id="GO:0004497">
    <property type="term" value="F:monooxygenase activity"/>
    <property type="evidence" value="ECO:0007669"/>
    <property type="project" value="InterPro"/>
</dbReference>
<dbReference type="SUPFAM" id="SSF48264">
    <property type="entry name" value="Cytochrome P450"/>
    <property type="match status" value="1"/>
</dbReference>
<organism evidence="5 6">
    <name type="scientific">Coptis chinensis</name>
    <dbReference type="NCBI Taxonomy" id="261450"/>
    <lineage>
        <taxon>Eukaryota</taxon>
        <taxon>Viridiplantae</taxon>
        <taxon>Streptophyta</taxon>
        <taxon>Embryophyta</taxon>
        <taxon>Tracheophyta</taxon>
        <taxon>Spermatophyta</taxon>
        <taxon>Magnoliopsida</taxon>
        <taxon>Ranunculales</taxon>
        <taxon>Ranunculaceae</taxon>
        <taxon>Coptidoideae</taxon>
        <taxon>Coptis</taxon>
    </lineage>
</organism>